<sequence length="284" mass="31577">MGRPPIPSQHYAYRLNQVLDHIDNHLDGDLSLEVLAGLAHFSRHHFLRVFQEWYGEAPMAYVRRRRLEAGAALLRYSADPIGDVAARCGFDTADGFTRAFRQYFGQAPNRWRAYTPPPAPELPPLRPWPVRIEQLPAVRVAYTRRVGVYGEASEAQWRQLSDWIHSQGLGPLVRFGMGLDDPGLTPPARCRYDVCAALPETFEPPPRTPIKMILGGPHAVLSYSGPPQGSGAAWVWLLHRWLPHAGHQLAPRAAFERYPAAQADPNADSQSCELCLPLLGAGGL</sequence>
<evidence type="ECO:0000256" key="1">
    <source>
        <dbReference type="ARBA" id="ARBA00023015"/>
    </source>
</evidence>
<dbReference type="Pfam" id="PF12833">
    <property type="entry name" value="HTH_18"/>
    <property type="match status" value="1"/>
</dbReference>
<dbReference type="SUPFAM" id="SSF55136">
    <property type="entry name" value="Probable bacterial effector-binding domain"/>
    <property type="match status" value="1"/>
</dbReference>
<dbReference type="Gene3D" id="3.20.80.10">
    <property type="entry name" value="Regulatory factor, effector binding domain"/>
    <property type="match status" value="1"/>
</dbReference>
<evidence type="ECO:0000256" key="2">
    <source>
        <dbReference type="ARBA" id="ARBA00023125"/>
    </source>
</evidence>
<evidence type="ECO:0000256" key="3">
    <source>
        <dbReference type="ARBA" id="ARBA00023163"/>
    </source>
</evidence>
<name>A0ABU9BMP8_9BURK</name>
<feature type="domain" description="HTH araC/xylS-type" evidence="4">
    <location>
        <begin position="16"/>
        <end position="114"/>
    </location>
</feature>
<dbReference type="PRINTS" id="PR00032">
    <property type="entry name" value="HTHARAC"/>
</dbReference>
<keyword evidence="1" id="KW-0805">Transcription regulation</keyword>
<accession>A0ABU9BMP8</accession>
<keyword evidence="6" id="KW-1185">Reference proteome</keyword>
<dbReference type="InterPro" id="IPR011256">
    <property type="entry name" value="Reg_factor_effector_dom_sf"/>
</dbReference>
<evidence type="ECO:0000313" key="5">
    <source>
        <dbReference type="EMBL" id="MEK8031240.1"/>
    </source>
</evidence>
<dbReference type="RefSeq" id="WP_341425617.1">
    <property type="nucleotide sequence ID" value="NZ_JBBUTG010000005.1"/>
</dbReference>
<dbReference type="SMART" id="SM00871">
    <property type="entry name" value="AraC_E_bind"/>
    <property type="match status" value="1"/>
</dbReference>
<dbReference type="SMART" id="SM00342">
    <property type="entry name" value="HTH_ARAC"/>
    <property type="match status" value="1"/>
</dbReference>
<dbReference type="Proteomes" id="UP001371218">
    <property type="component" value="Unassembled WGS sequence"/>
</dbReference>
<dbReference type="PANTHER" id="PTHR40055:SF1">
    <property type="entry name" value="TRANSCRIPTIONAL REGULATOR YGIV-RELATED"/>
    <property type="match status" value="1"/>
</dbReference>
<dbReference type="InterPro" id="IPR020449">
    <property type="entry name" value="Tscrpt_reg_AraC-type_HTH"/>
</dbReference>
<dbReference type="InterPro" id="IPR009057">
    <property type="entry name" value="Homeodomain-like_sf"/>
</dbReference>
<dbReference type="Pfam" id="PF06445">
    <property type="entry name" value="GyrI-like"/>
    <property type="match status" value="1"/>
</dbReference>
<dbReference type="PROSITE" id="PS01124">
    <property type="entry name" value="HTH_ARAC_FAMILY_2"/>
    <property type="match status" value="1"/>
</dbReference>
<dbReference type="PROSITE" id="PS00041">
    <property type="entry name" value="HTH_ARAC_FAMILY_1"/>
    <property type="match status" value="1"/>
</dbReference>
<dbReference type="InterPro" id="IPR010499">
    <property type="entry name" value="AraC_E-bd"/>
</dbReference>
<dbReference type="InterPro" id="IPR018062">
    <property type="entry name" value="HTH_AraC-typ_CS"/>
</dbReference>
<proteinExistence type="predicted"/>
<dbReference type="EMBL" id="JBBUTG010000005">
    <property type="protein sequence ID" value="MEK8031240.1"/>
    <property type="molecule type" value="Genomic_DNA"/>
</dbReference>
<evidence type="ECO:0000313" key="6">
    <source>
        <dbReference type="Proteomes" id="UP001371218"/>
    </source>
</evidence>
<comment type="caution">
    <text evidence="5">The sequence shown here is derived from an EMBL/GenBank/DDBJ whole genome shotgun (WGS) entry which is preliminary data.</text>
</comment>
<dbReference type="PANTHER" id="PTHR40055">
    <property type="entry name" value="TRANSCRIPTIONAL REGULATOR YGIV-RELATED"/>
    <property type="match status" value="1"/>
</dbReference>
<dbReference type="InterPro" id="IPR029442">
    <property type="entry name" value="GyrI-like"/>
</dbReference>
<keyword evidence="3" id="KW-0804">Transcription</keyword>
<dbReference type="SUPFAM" id="SSF46689">
    <property type="entry name" value="Homeodomain-like"/>
    <property type="match status" value="2"/>
</dbReference>
<dbReference type="Gene3D" id="1.10.10.60">
    <property type="entry name" value="Homeodomain-like"/>
    <property type="match status" value="2"/>
</dbReference>
<organism evidence="5 6">
    <name type="scientific">Ideonella lacteola</name>
    <dbReference type="NCBI Taxonomy" id="2984193"/>
    <lineage>
        <taxon>Bacteria</taxon>
        <taxon>Pseudomonadati</taxon>
        <taxon>Pseudomonadota</taxon>
        <taxon>Betaproteobacteria</taxon>
        <taxon>Burkholderiales</taxon>
        <taxon>Sphaerotilaceae</taxon>
        <taxon>Ideonella</taxon>
    </lineage>
</organism>
<keyword evidence="2" id="KW-0238">DNA-binding</keyword>
<evidence type="ECO:0000259" key="4">
    <source>
        <dbReference type="PROSITE" id="PS01124"/>
    </source>
</evidence>
<dbReference type="InterPro" id="IPR050908">
    <property type="entry name" value="SmbC-like"/>
</dbReference>
<gene>
    <name evidence="5" type="ORF">AACH06_10470</name>
</gene>
<protein>
    <submittedName>
        <fullName evidence="5">GyrI-like domain-containing protein</fullName>
    </submittedName>
</protein>
<dbReference type="InterPro" id="IPR018060">
    <property type="entry name" value="HTH_AraC"/>
</dbReference>
<reference evidence="5 6" key="1">
    <citation type="submission" date="2024-04" db="EMBL/GenBank/DDBJ databases">
        <title>Novel species of the genus Ideonella isolated from streams.</title>
        <authorList>
            <person name="Lu H."/>
        </authorList>
    </citation>
    <scope>NUCLEOTIDE SEQUENCE [LARGE SCALE GENOMIC DNA]</scope>
    <source>
        <strain evidence="5 6">DXS29W</strain>
    </source>
</reference>